<dbReference type="PANTHER" id="PTHR12848:SF16">
    <property type="entry name" value="REGULATORY-ASSOCIATED PROTEIN OF MTOR"/>
    <property type="match status" value="1"/>
</dbReference>
<dbReference type="GO" id="GO:0031931">
    <property type="term" value="C:TORC1 complex"/>
    <property type="evidence" value="ECO:0007669"/>
    <property type="project" value="InterPro"/>
</dbReference>
<dbReference type="SUPFAM" id="SSF50978">
    <property type="entry name" value="WD40 repeat-like"/>
    <property type="match status" value="1"/>
</dbReference>
<dbReference type="InterPro" id="IPR001680">
    <property type="entry name" value="WD40_rpt"/>
</dbReference>
<dbReference type="GO" id="GO:0030674">
    <property type="term" value="F:protein-macromolecule adaptor activity"/>
    <property type="evidence" value="ECO:0007669"/>
    <property type="project" value="TreeGrafter"/>
</dbReference>
<dbReference type="WBParaSite" id="MCU_008912-RA">
    <property type="protein sequence ID" value="MCU_008912-RA"/>
    <property type="gene ID" value="MCU_008912"/>
</dbReference>
<dbReference type="InterPro" id="IPR004083">
    <property type="entry name" value="Raptor"/>
</dbReference>
<protein>
    <submittedName>
        <fullName evidence="2">WD_REPEATS_REGION domain-containing protein</fullName>
    </submittedName>
</protein>
<dbReference type="SMART" id="SM00320">
    <property type="entry name" value="WD40"/>
    <property type="match status" value="4"/>
</dbReference>
<evidence type="ECO:0000313" key="2">
    <source>
        <dbReference type="WBParaSite" id="MCU_008912-RA"/>
    </source>
</evidence>
<reference evidence="2" key="1">
    <citation type="submission" date="2019-11" db="UniProtKB">
        <authorList>
            <consortium name="WormBaseParasite"/>
        </authorList>
    </citation>
    <scope>IDENTIFICATION</scope>
</reference>
<accession>A0A5K3FM68</accession>
<organism evidence="2">
    <name type="scientific">Mesocestoides corti</name>
    <name type="common">Flatworm</name>
    <dbReference type="NCBI Taxonomy" id="53468"/>
    <lineage>
        <taxon>Eukaryota</taxon>
        <taxon>Metazoa</taxon>
        <taxon>Spiralia</taxon>
        <taxon>Lophotrochozoa</taxon>
        <taxon>Platyhelminthes</taxon>
        <taxon>Cestoda</taxon>
        <taxon>Eucestoda</taxon>
        <taxon>Cyclophyllidea</taxon>
        <taxon>Mesocestoididae</taxon>
        <taxon>Mesocestoides</taxon>
    </lineage>
</organism>
<dbReference type="GO" id="GO:0031929">
    <property type="term" value="P:TOR signaling"/>
    <property type="evidence" value="ECO:0007669"/>
    <property type="project" value="InterPro"/>
</dbReference>
<dbReference type="GO" id="GO:0005737">
    <property type="term" value="C:cytoplasm"/>
    <property type="evidence" value="ECO:0007669"/>
    <property type="project" value="TreeGrafter"/>
</dbReference>
<dbReference type="GO" id="GO:0030307">
    <property type="term" value="P:positive regulation of cell growth"/>
    <property type="evidence" value="ECO:0007669"/>
    <property type="project" value="TreeGrafter"/>
</dbReference>
<dbReference type="PANTHER" id="PTHR12848">
    <property type="entry name" value="REGULATORY-ASSOCIATED PROTEIN OF MTOR"/>
    <property type="match status" value="1"/>
</dbReference>
<dbReference type="Gene3D" id="2.130.10.10">
    <property type="entry name" value="YVTN repeat-like/Quinoprotein amine dehydrogenase"/>
    <property type="match status" value="1"/>
</dbReference>
<sequence>MAEPSVPTGRRRHFAGTANSFQPRVHDENSQESDDQGDVMEVEGLVGLEHVRTEFFDWCSQWFSHPLLHKFPAALQLLQSGGSSKVNKKSVQSPDAHPRHDLTPQCIADLSAISTDPRAHSFSNHLSRFAKHMASRSEGRQRWHAIALRQALASKPHKPSASTAAASENAAAFLAARGVSPLSSRRRDHVHTTSATAEPCSDSVVYRVPLSGHQADLGGLQLLHVFESGQEQAPPVLAKFHPYKPHLLVADEGEGHSLTLWGVHRAERVQRITLDNVEQKPDARQMADELAFEMKQQRAAIGGSASCQITGLEVINSLEERSLVLTASRDGCIRVWQDYDGKRGMRPTLLTAWVGFESLLPLTTKSSGSSGLVTNWSDCSSHNLLLVSGDVRVVRLFDLDQEACIRDLSTNADVPVTRLARADDNLLAAGFADGTVKIFDARLPNSPMSVVFKDTGLMEAGDGGRILDLSFAPYQANRRLYAVSSSGHVGAWHLAHAASASPSNVWQPIVTLPNDSDADKPRFHMKSAILQVSLPCTRSHLVAYGMPRKLYVSRLFDGKIIAAYQPVDDILPTCAAFHPYEPLIALGMSDSSVHLLKFRLPSETSGA</sequence>
<dbReference type="GO" id="GO:0010506">
    <property type="term" value="P:regulation of autophagy"/>
    <property type="evidence" value="ECO:0007669"/>
    <property type="project" value="TreeGrafter"/>
</dbReference>
<dbReference type="AlphaFoldDB" id="A0A5K3FM68"/>
<dbReference type="InterPro" id="IPR036322">
    <property type="entry name" value="WD40_repeat_dom_sf"/>
</dbReference>
<dbReference type="InterPro" id="IPR015943">
    <property type="entry name" value="WD40/YVTN_repeat-like_dom_sf"/>
</dbReference>
<dbReference type="GO" id="GO:0009267">
    <property type="term" value="P:cellular response to starvation"/>
    <property type="evidence" value="ECO:0007669"/>
    <property type="project" value="TreeGrafter"/>
</dbReference>
<name>A0A5K3FM68_MESCO</name>
<dbReference type="GO" id="GO:0071230">
    <property type="term" value="P:cellular response to amino acid stimulus"/>
    <property type="evidence" value="ECO:0007669"/>
    <property type="project" value="TreeGrafter"/>
</dbReference>
<evidence type="ECO:0000256" key="1">
    <source>
        <dbReference type="SAM" id="MobiDB-lite"/>
    </source>
</evidence>
<proteinExistence type="predicted"/>
<feature type="region of interest" description="Disordered" evidence="1">
    <location>
        <begin position="1"/>
        <end position="38"/>
    </location>
</feature>